<evidence type="ECO:0000256" key="5">
    <source>
        <dbReference type="ARBA" id="ARBA00022833"/>
    </source>
</evidence>
<evidence type="ECO:0000313" key="12">
    <source>
        <dbReference type="Proteomes" id="UP000450917"/>
    </source>
</evidence>
<protein>
    <submittedName>
        <fullName evidence="11">Transcriptional repressor</fullName>
    </submittedName>
</protein>
<dbReference type="SUPFAM" id="SSF46785">
    <property type="entry name" value="Winged helix' DNA-binding domain"/>
    <property type="match status" value="1"/>
</dbReference>
<feature type="binding site" evidence="10">
    <location>
        <position position="136"/>
    </location>
    <ligand>
        <name>Fe cation</name>
        <dbReference type="ChEBI" id="CHEBI:24875"/>
    </ligand>
</feature>
<feature type="binding site" evidence="9">
    <location>
        <position position="147"/>
    </location>
    <ligand>
        <name>Zn(2+)</name>
        <dbReference type="ChEBI" id="CHEBI:29105"/>
    </ligand>
</feature>
<keyword evidence="12" id="KW-1185">Reference proteome</keyword>
<feature type="binding site" evidence="9">
    <location>
        <position position="110"/>
    </location>
    <ligand>
        <name>Zn(2+)</name>
        <dbReference type="ChEBI" id="CHEBI:29105"/>
    </ligand>
</feature>
<dbReference type="InterPro" id="IPR036388">
    <property type="entry name" value="WH-like_DNA-bd_sf"/>
</dbReference>
<keyword evidence="5 9" id="KW-0862">Zinc</keyword>
<dbReference type="Proteomes" id="UP000450917">
    <property type="component" value="Unassembled WGS sequence"/>
</dbReference>
<feature type="binding site" evidence="10">
    <location>
        <position position="101"/>
    </location>
    <ligand>
        <name>Fe cation</name>
        <dbReference type="ChEBI" id="CHEBI:24875"/>
    </ligand>
</feature>
<dbReference type="PANTHER" id="PTHR33202:SF1">
    <property type="entry name" value="FERRIC UPTAKE REGULATION PROTEIN"/>
    <property type="match status" value="1"/>
</dbReference>
<dbReference type="PANTHER" id="PTHR33202">
    <property type="entry name" value="ZINC UPTAKE REGULATION PROTEIN"/>
    <property type="match status" value="1"/>
</dbReference>
<dbReference type="Gene3D" id="3.30.1490.190">
    <property type="match status" value="1"/>
</dbReference>
<proteinExistence type="inferred from homology"/>
<comment type="cofactor">
    <cofactor evidence="10">
        <name>Mn(2+)</name>
        <dbReference type="ChEBI" id="CHEBI:29035"/>
    </cofactor>
    <cofactor evidence="10">
        <name>Fe(2+)</name>
        <dbReference type="ChEBI" id="CHEBI:29033"/>
    </cofactor>
    <text evidence="10">Binds 1 Mn(2+) or Fe(2+) ion per subunit.</text>
</comment>
<keyword evidence="6" id="KW-0805">Transcription regulation</keyword>
<dbReference type="InterPro" id="IPR036390">
    <property type="entry name" value="WH_DNA-bd_sf"/>
</dbReference>
<keyword evidence="7" id="KW-0238">DNA-binding</keyword>
<dbReference type="InterPro" id="IPR043135">
    <property type="entry name" value="Fur_C"/>
</dbReference>
<dbReference type="AlphaFoldDB" id="A0A7X2Z7C6"/>
<keyword evidence="8" id="KW-0804">Transcription</keyword>
<dbReference type="GO" id="GO:0000976">
    <property type="term" value="F:transcription cis-regulatory region binding"/>
    <property type="evidence" value="ECO:0007669"/>
    <property type="project" value="TreeGrafter"/>
</dbReference>
<feature type="binding site" evidence="9">
    <location>
        <position position="107"/>
    </location>
    <ligand>
        <name>Zn(2+)</name>
        <dbReference type="ChEBI" id="CHEBI:29105"/>
    </ligand>
</feature>
<dbReference type="EMBL" id="WNZX01000002">
    <property type="protein sequence ID" value="MUG69688.1"/>
    <property type="molecule type" value="Genomic_DNA"/>
</dbReference>
<keyword evidence="4" id="KW-0678">Repressor</keyword>
<reference evidence="11 12" key="1">
    <citation type="submission" date="2019-11" db="EMBL/GenBank/DDBJ databases">
        <title>Draft genome sequences of five Paenibacillus species of dairy origin.</title>
        <authorList>
            <person name="Olajide A.M."/>
            <person name="Chen S."/>
            <person name="Lapointe G."/>
        </authorList>
    </citation>
    <scope>NUCLEOTIDE SEQUENCE [LARGE SCALE GENOMIC DNA]</scope>
    <source>
        <strain evidence="11 12">2CS3</strain>
    </source>
</reference>
<dbReference type="GO" id="GO:0045892">
    <property type="term" value="P:negative regulation of DNA-templated transcription"/>
    <property type="evidence" value="ECO:0007669"/>
    <property type="project" value="TreeGrafter"/>
</dbReference>
<keyword evidence="10" id="KW-0408">Iron</keyword>
<evidence type="ECO:0000256" key="1">
    <source>
        <dbReference type="ARBA" id="ARBA00004496"/>
    </source>
</evidence>
<name>A0A7X2Z7C6_9BACL</name>
<dbReference type="GO" id="GO:0003700">
    <property type="term" value="F:DNA-binding transcription factor activity"/>
    <property type="evidence" value="ECO:0007669"/>
    <property type="project" value="InterPro"/>
</dbReference>
<evidence type="ECO:0000256" key="9">
    <source>
        <dbReference type="PIRSR" id="PIRSR602481-1"/>
    </source>
</evidence>
<sequence length="164" mass="18978">MENHEHVHKHEVQETIQDIVRAMSAKGWRITDQRKKLAALFAESPGYLSPKDVYEYMRASYPGVSFDTVYRNLRLLSEMGVLEQIYLNEGLKFRARCRSHHHHHLICMQCEKTVPFEFCPMKHMSNFPQDFQVVNHRFDILGYCSDCSEAAKSGGTTDSLVPEA</sequence>
<keyword evidence="3" id="KW-0963">Cytoplasm</keyword>
<gene>
    <name evidence="11" type="ORF">GNP93_03245</name>
</gene>
<dbReference type="RefSeq" id="WP_127605817.1">
    <property type="nucleotide sequence ID" value="NZ_JARTHJ010000045.1"/>
</dbReference>
<dbReference type="Pfam" id="PF01475">
    <property type="entry name" value="FUR"/>
    <property type="match status" value="1"/>
</dbReference>
<organism evidence="11 12">
    <name type="scientific">Paenibacillus validus</name>
    <dbReference type="NCBI Taxonomy" id="44253"/>
    <lineage>
        <taxon>Bacteria</taxon>
        <taxon>Bacillati</taxon>
        <taxon>Bacillota</taxon>
        <taxon>Bacilli</taxon>
        <taxon>Bacillales</taxon>
        <taxon>Paenibacillaceae</taxon>
        <taxon>Paenibacillus</taxon>
    </lineage>
</organism>
<evidence type="ECO:0000256" key="8">
    <source>
        <dbReference type="ARBA" id="ARBA00023163"/>
    </source>
</evidence>
<evidence type="ECO:0000256" key="4">
    <source>
        <dbReference type="ARBA" id="ARBA00022491"/>
    </source>
</evidence>
<evidence type="ECO:0000256" key="7">
    <source>
        <dbReference type="ARBA" id="ARBA00023125"/>
    </source>
</evidence>
<dbReference type="GO" id="GO:0008270">
    <property type="term" value="F:zinc ion binding"/>
    <property type="evidence" value="ECO:0007669"/>
    <property type="project" value="TreeGrafter"/>
</dbReference>
<dbReference type="InterPro" id="IPR002481">
    <property type="entry name" value="FUR"/>
</dbReference>
<comment type="cofactor">
    <cofactor evidence="9">
        <name>Zn(2+)</name>
        <dbReference type="ChEBI" id="CHEBI:29105"/>
    </cofactor>
    <text evidence="9">Binds 1 zinc ion per subunit.</text>
</comment>
<dbReference type="CDD" id="cd07153">
    <property type="entry name" value="Fur_like"/>
    <property type="match status" value="1"/>
</dbReference>
<comment type="similarity">
    <text evidence="2">Belongs to the Fur family.</text>
</comment>
<dbReference type="Gene3D" id="1.10.10.10">
    <property type="entry name" value="Winged helix-like DNA-binding domain superfamily/Winged helix DNA-binding domain"/>
    <property type="match status" value="1"/>
</dbReference>
<comment type="caution">
    <text evidence="11">The sequence shown here is derived from an EMBL/GenBank/DDBJ whole genome shotgun (WGS) entry which is preliminary data.</text>
</comment>
<accession>A0A7X2Z7C6</accession>
<comment type="subcellular location">
    <subcellularLocation>
        <location evidence="1">Cytoplasm</location>
    </subcellularLocation>
</comment>
<dbReference type="GO" id="GO:0005737">
    <property type="term" value="C:cytoplasm"/>
    <property type="evidence" value="ECO:0007669"/>
    <property type="project" value="UniProtKB-SubCell"/>
</dbReference>
<keyword evidence="9" id="KW-0479">Metal-binding</keyword>
<evidence type="ECO:0000256" key="2">
    <source>
        <dbReference type="ARBA" id="ARBA00007957"/>
    </source>
</evidence>
<feature type="binding site" evidence="9">
    <location>
        <position position="144"/>
    </location>
    <ligand>
        <name>Zn(2+)</name>
        <dbReference type="ChEBI" id="CHEBI:29105"/>
    </ligand>
</feature>
<evidence type="ECO:0000256" key="10">
    <source>
        <dbReference type="PIRSR" id="PIRSR602481-2"/>
    </source>
</evidence>
<evidence type="ECO:0000256" key="3">
    <source>
        <dbReference type="ARBA" id="ARBA00022490"/>
    </source>
</evidence>
<evidence type="ECO:0000313" key="11">
    <source>
        <dbReference type="EMBL" id="MUG69688.1"/>
    </source>
</evidence>
<evidence type="ECO:0000256" key="6">
    <source>
        <dbReference type="ARBA" id="ARBA00023015"/>
    </source>
</evidence>
<dbReference type="GO" id="GO:1900376">
    <property type="term" value="P:regulation of secondary metabolite biosynthetic process"/>
    <property type="evidence" value="ECO:0007669"/>
    <property type="project" value="TreeGrafter"/>
</dbReference>